<proteinExistence type="predicted"/>
<keyword evidence="1" id="KW-0472">Membrane</keyword>
<keyword evidence="1" id="KW-1133">Transmembrane helix</keyword>
<protein>
    <submittedName>
        <fullName evidence="2">Uncharacterized protein</fullName>
    </submittedName>
</protein>
<evidence type="ECO:0000313" key="2">
    <source>
        <dbReference type="EMBL" id="KAK2157976.1"/>
    </source>
</evidence>
<evidence type="ECO:0000313" key="3">
    <source>
        <dbReference type="Proteomes" id="UP001209878"/>
    </source>
</evidence>
<keyword evidence="3" id="KW-1185">Reference proteome</keyword>
<name>A0AAD9N7L0_RIDPI</name>
<comment type="caution">
    <text evidence="2">The sequence shown here is derived from an EMBL/GenBank/DDBJ whole genome shotgun (WGS) entry which is preliminary data.</text>
</comment>
<dbReference type="EMBL" id="JAODUO010001832">
    <property type="protein sequence ID" value="KAK2157976.1"/>
    <property type="molecule type" value="Genomic_DNA"/>
</dbReference>
<reference evidence="2" key="1">
    <citation type="journal article" date="2023" name="Mol. Biol. Evol.">
        <title>Third-Generation Sequencing Reveals the Adaptive Role of the Epigenome in Three Deep-Sea Polychaetes.</title>
        <authorList>
            <person name="Perez M."/>
            <person name="Aroh O."/>
            <person name="Sun Y."/>
            <person name="Lan Y."/>
            <person name="Juniper S.K."/>
            <person name="Young C.R."/>
            <person name="Angers B."/>
            <person name="Qian P.Y."/>
        </authorList>
    </citation>
    <scope>NUCLEOTIDE SEQUENCE</scope>
    <source>
        <strain evidence="2">R07B-5</strain>
    </source>
</reference>
<dbReference type="AlphaFoldDB" id="A0AAD9N7L0"/>
<gene>
    <name evidence="2" type="ORF">NP493_1833g00009</name>
</gene>
<feature type="transmembrane region" description="Helical" evidence="1">
    <location>
        <begin position="59"/>
        <end position="85"/>
    </location>
</feature>
<organism evidence="2 3">
    <name type="scientific">Ridgeia piscesae</name>
    <name type="common">Tubeworm</name>
    <dbReference type="NCBI Taxonomy" id="27915"/>
    <lineage>
        <taxon>Eukaryota</taxon>
        <taxon>Metazoa</taxon>
        <taxon>Spiralia</taxon>
        <taxon>Lophotrochozoa</taxon>
        <taxon>Annelida</taxon>
        <taxon>Polychaeta</taxon>
        <taxon>Sedentaria</taxon>
        <taxon>Canalipalpata</taxon>
        <taxon>Sabellida</taxon>
        <taxon>Siboglinidae</taxon>
        <taxon>Ridgeia</taxon>
    </lineage>
</organism>
<sequence>MCHFHSKGSVIADYRLVLKKQYTSDDLITEMKNYIEKRSGKLGPFEVSSDSVLYSGIPALLPIVLGTIIGIVFVVMATLVIIFGVRKARAARRAHGMDAASNDRGVGLGGYGILNPKAHMFWQRRGDSMKGRRDDQTATEDPRRMMAISNATREFSNIVSTDLVTYTLR</sequence>
<accession>A0AAD9N7L0</accession>
<keyword evidence="1" id="KW-0812">Transmembrane</keyword>
<evidence type="ECO:0000256" key="1">
    <source>
        <dbReference type="SAM" id="Phobius"/>
    </source>
</evidence>
<dbReference type="Proteomes" id="UP001209878">
    <property type="component" value="Unassembled WGS sequence"/>
</dbReference>